<dbReference type="AlphaFoldDB" id="W9GTQ5"/>
<dbReference type="STRING" id="1385369.N825_34210"/>
<sequence>MGAANIHTIGDLMRQGALLHVTCRSCGHDARFEARDFVAFVGAGRSLDRLPLVCSDCGSKDVTATADRDTLLEQRHRPARPTPV</sequence>
<gene>
    <name evidence="1" type="ORF">N825_34210</name>
</gene>
<proteinExistence type="predicted"/>
<reference evidence="1 2" key="1">
    <citation type="submission" date="2013-08" db="EMBL/GenBank/DDBJ databases">
        <title>The genome sequence of Skermanella stibiiresistens.</title>
        <authorList>
            <person name="Zhu W."/>
            <person name="Wang G."/>
        </authorList>
    </citation>
    <scope>NUCLEOTIDE SEQUENCE [LARGE SCALE GENOMIC DNA]</scope>
    <source>
        <strain evidence="1 2">SB22</strain>
    </source>
</reference>
<organism evidence="1 2">
    <name type="scientific">Skermanella stibiiresistens SB22</name>
    <dbReference type="NCBI Taxonomy" id="1385369"/>
    <lineage>
        <taxon>Bacteria</taxon>
        <taxon>Pseudomonadati</taxon>
        <taxon>Pseudomonadota</taxon>
        <taxon>Alphaproteobacteria</taxon>
        <taxon>Rhodospirillales</taxon>
        <taxon>Azospirillaceae</taxon>
        <taxon>Skermanella</taxon>
    </lineage>
</organism>
<dbReference type="Proteomes" id="UP000019486">
    <property type="component" value="Unassembled WGS sequence"/>
</dbReference>
<evidence type="ECO:0000313" key="1">
    <source>
        <dbReference type="EMBL" id="EWY35817.1"/>
    </source>
</evidence>
<protein>
    <submittedName>
        <fullName evidence="1">Uncharacterized protein</fullName>
    </submittedName>
</protein>
<keyword evidence="2" id="KW-1185">Reference proteome</keyword>
<evidence type="ECO:0000313" key="2">
    <source>
        <dbReference type="Proteomes" id="UP000019486"/>
    </source>
</evidence>
<dbReference type="EMBL" id="AVFL01000067">
    <property type="protein sequence ID" value="EWY35817.1"/>
    <property type="molecule type" value="Genomic_DNA"/>
</dbReference>
<accession>W9GTQ5</accession>
<name>W9GTQ5_9PROT</name>
<comment type="caution">
    <text evidence="1">The sequence shown here is derived from an EMBL/GenBank/DDBJ whole genome shotgun (WGS) entry which is preliminary data.</text>
</comment>